<dbReference type="AlphaFoldDB" id="A0A3M6UTA7"/>
<dbReference type="InterPro" id="IPR000980">
    <property type="entry name" value="SH2"/>
</dbReference>
<evidence type="ECO:0000313" key="6">
    <source>
        <dbReference type="Proteomes" id="UP000275408"/>
    </source>
</evidence>
<feature type="compositionally biased region" description="Polar residues" evidence="2">
    <location>
        <begin position="277"/>
        <end position="288"/>
    </location>
</feature>
<dbReference type="Gene3D" id="3.30.505.10">
    <property type="entry name" value="SH2 domain"/>
    <property type="match status" value="1"/>
</dbReference>
<keyword evidence="1" id="KW-0727">SH2 domain</keyword>
<evidence type="ECO:0000256" key="3">
    <source>
        <dbReference type="SAM" id="Phobius"/>
    </source>
</evidence>
<sequence length="502" mass="56133">MLKCLYLLREVRSSYVPDATMRVLLEYLDGDDKNITCPLLTERIYQDGTPGCTYNKWAYIIIAIVAFIIVGIPFTAFVCCIQRKIRNRQRIRRSSNDRSSPYPYQPISSEGSGHPSYGAIDSADERVIRSPSHDSVSTASLADKQSQHQDTTSVASSRASMVPAYDDVSLNQRSTAASRSRHPSNSENIKDGAKNSAGGQANQRRTSRLSSDGQDRFVDQPGQFYESVDVVTNLPKLQDQTKARSDKQPPSKPPRQFFNKAITPETEDHVYSEVEGTDSNSAFQSPSNDVIYEINPKEDGAFEGSSPVYAVLEPSPEVPDQNKGPESPNEQKPGLEQEKKPADDKVGEDSASDNYVTVLPPTPPKQVYEPVNENSDLTASGSNEFDQYSVTPKEEEPDPVKSRSYFEEFLLDKVRALPADKRNGTFLIRDSTSSTGLKVLTLYCWKNDSNKELYHFKISSAEDGWVFLYKSSKRFSDLDELLKDLRKDKDMLPCVLTEQVLP</sequence>
<dbReference type="SUPFAM" id="SSF55550">
    <property type="entry name" value="SH2 domain"/>
    <property type="match status" value="1"/>
</dbReference>
<feature type="compositionally biased region" description="Basic and acidic residues" evidence="2">
    <location>
        <begin position="123"/>
        <end position="132"/>
    </location>
</feature>
<evidence type="ECO:0000256" key="1">
    <source>
        <dbReference type="PROSITE-ProRule" id="PRU00191"/>
    </source>
</evidence>
<keyword evidence="3" id="KW-0812">Transmembrane</keyword>
<feature type="compositionally biased region" description="Polar residues" evidence="2">
    <location>
        <begin position="197"/>
        <end position="212"/>
    </location>
</feature>
<evidence type="ECO:0000259" key="4">
    <source>
        <dbReference type="PROSITE" id="PS50001"/>
    </source>
</evidence>
<feature type="domain" description="SH2" evidence="4">
    <location>
        <begin position="400"/>
        <end position="500"/>
    </location>
</feature>
<feature type="region of interest" description="Disordered" evidence="2">
    <location>
        <begin position="90"/>
        <end position="219"/>
    </location>
</feature>
<protein>
    <recommendedName>
        <fullName evidence="4">SH2 domain-containing protein</fullName>
    </recommendedName>
</protein>
<name>A0A3M6UTA7_POCDA</name>
<feature type="compositionally biased region" description="Polar residues" evidence="2">
    <location>
        <begin position="372"/>
        <end position="390"/>
    </location>
</feature>
<feature type="compositionally biased region" description="Basic and acidic residues" evidence="2">
    <location>
        <begin position="392"/>
        <end position="401"/>
    </location>
</feature>
<feature type="compositionally biased region" description="Basic and acidic residues" evidence="2">
    <location>
        <begin position="239"/>
        <end position="249"/>
    </location>
</feature>
<dbReference type="Pfam" id="PF00017">
    <property type="entry name" value="SH2"/>
    <property type="match status" value="1"/>
</dbReference>
<feature type="compositionally biased region" description="Basic and acidic residues" evidence="2">
    <location>
        <begin position="333"/>
        <end position="348"/>
    </location>
</feature>
<keyword evidence="6" id="KW-1185">Reference proteome</keyword>
<feature type="transmembrane region" description="Helical" evidence="3">
    <location>
        <begin position="57"/>
        <end position="81"/>
    </location>
</feature>
<feature type="region of interest" description="Disordered" evidence="2">
    <location>
        <begin position="235"/>
        <end position="401"/>
    </location>
</feature>
<evidence type="ECO:0000313" key="5">
    <source>
        <dbReference type="EMBL" id="RMX56558.1"/>
    </source>
</evidence>
<organism evidence="5 6">
    <name type="scientific">Pocillopora damicornis</name>
    <name type="common">Cauliflower coral</name>
    <name type="synonym">Millepora damicornis</name>
    <dbReference type="NCBI Taxonomy" id="46731"/>
    <lineage>
        <taxon>Eukaryota</taxon>
        <taxon>Metazoa</taxon>
        <taxon>Cnidaria</taxon>
        <taxon>Anthozoa</taxon>
        <taxon>Hexacorallia</taxon>
        <taxon>Scleractinia</taxon>
        <taxon>Astrocoeniina</taxon>
        <taxon>Pocilloporidae</taxon>
        <taxon>Pocillopora</taxon>
    </lineage>
</organism>
<dbReference type="OrthoDB" id="5966365at2759"/>
<dbReference type="Proteomes" id="UP000275408">
    <property type="component" value="Unassembled WGS sequence"/>
</dbReference>
<feature type="compositionally biased region" description="Polar residues" evidence="2">
    <location>
        <begin position="133"/>
        <end position="159"/>
    </location>
</feature>
<accession>A0A3M6UTA7</accession>
<dbReference type="PROSITE" id="PS50001">
    <property type="entry name" value="SH2"/>
    <property type="match status" value="1"/>
</dbReference>
<keyword evidence="3" id="KW-1133">Transmembrane helix</keyword>
<proteinExistence type="predicted"/>
<dbReference type="SMART" id="SM00252">
    <property type="entry name" value="SH2"/>
    <property type="match status" value="1"/>
</dbReference>
<keyword evidence="3" id="KW-0472">Membrane</keyword>
<feature type="compositionally biased region" description="Polar residues" evidence="2">
    <location>
        <begin position="169"/>
        <end position="187"/>
    </location>
</feature>
<dbReference type="InterPro" id="IPR036860">
    <property type="entry name" value="SH2_dom_sf"/>
</dbReference>
<dbReference type="EMBL" id="RCHS01000828">
    <property type="protein sequence ID" value="RMX56558.1"/>
    <property type="molecule type" value="Genomic_DNA"/>
</dbReference>
<reference evidence="5 6" key="1">
    <citation type="journal article" date="2018" name="Sci. Rep.">
        <title>Comparative analysis of the Pocillopora damicornis genome highlights role of immune system in coral evolution.</title>
        <authorList>
            <person name="Cunning R."/>
            <person name="Bay R.A."/>
            <person name="Gillette P."/>
            <person name="Baker A.C."/>
            <person name="Traylor-Knowles N."/>
        </authorList>
    </citation>
    <scope>NUCLEOTIDE SEQUENCE [LARGE SCALE GENOMIC DNA]</scope>
    <source>
        <strain evidence="5">RSMAS</strain>
        <tissue evidence="5">Whole animal</tissue>
    </source>
</reference>
<evidence type="ECO:0000256" key="2">
    <source>
        <dbReference type="SAM" id="MobiDB-lite"/>
    </source>
</evidence>
<gene>
    <name evidence="5" type="ORF">pdam_00007223</name>
</gene>
<comment type="caution">
    <text evidence="5">The sequence shown here is derived from an EMBL/GenBank/DDBJ whole genome shotgun (WGS) entry which is preliminary data.</text>
</comment>
<dbReference type="CDD" id="cd00173">
    <property type="entry name" value="SH2"/>
    <property type="match status" value="1"/>
</dbReference>